<keyword evidence="1" id="KW-0812">Transmembrane</keyword>
<keyword evidence="4" id="KW-1185">Reference proteome</keyword>
<protein>
    <submittedName>
        <fullName evidence="3">Uncharacterized protein</fullName>
    </submittedName>
</protein>
<sequence length="365" mass="42081">MVRSWFFFEFAFVLLRVSVHGLDECKISHFRGNYIVALGKYGFTIADIGAYKTFKDLNKAIDEHMPVARREANCAYPSEETAKLFYTKHYEHLIFAGISRCKEKRLLFDSRKLADLKWNGSKILSFMKNEYPNGCHNGKKFYSVQTDTVFSNSEPVLCDGRSMTFVPNENKLLSDEHTAFIFNKNMTLRNLTRMKEHQCSNISAPQREKVADFFNANSLLHWDKRDAEAKDGAFFYNQLESGKFKLQAELRTENCTEFFYHIVRYLNSSRRFEELGEECYIRGFKKDSDELPRMLIIPKRGGARGVLLRKSTRKDIHGKWELMANPNTVPTTLRAAIDDLVGNARAVNIIALVSLIVLSLFVVLS</sequence>
<feature type="chain" id="PRO_5041456158" evidence="2">
    <location>
        <begin position="22"/>
        <end position="365"/>
    </location>
</feature>
<dbReference type="AlphaFoldDB" id="A0AA39INV5"/>
<feature type="transmembrane region" description="Helical" evidence="1">
    <location>
        <begin position="346"/>
        <end position="364"/>
    </location>
</feature>
<keyword evidence="2" id="KW-0732">Signal</keyword>
<feature type="signal peptide" evidence="2">
    <location>
        <begin position="1"/>
        <end position="21"/>
    </location>
</feature>
<keyword evidence="1" id="KW-1133">Transmembrane helix</keyword>
<keyword evidence="1" id="KW-0472">Membrane</keyword>
<proteinExistence type="predicted"/>
<name>A0AA39INV5_9BILA</name>
<organism evidence="3 4">
    <name type="scientific">Steinernema hermaphroditum</name>
    <dbReference type="NCBI Taxonomy" id="289476"/>
    <lineage>
        <taxon>Eukaryota</taxon>
        <taxon>Metazoa</taxon>
        <taxon>Ecdysozoa</taxon>
        <taxon>Nematoda</taxon>
        <taxon>Chromadorea</taxon>
        <taxon>Rhabditida</taxon>
        <taxon>Tylenchina</taxon>
        <taxon>Panagrolaimomorpha</taxon>
        <taxon>Strongyloidoidea</taxon>
        <taxon>Steinernematidae</taxon>
        <taxon>Steinernema</taxon>
    </lineage>
</organism>
<dbReference type="EMBL" id="JAUCMV010000001">
    <property type="protein sequence ID" value="KAK0427762.1"/>
    <property type="molecule type" value="Genomic_DNA"/>
</dbReference>
<gene>
    <name evidence="3" type="ORF">QR680_010414</name>
</gene>
<evidence type="ECO:0000313" key="3">
    <source>
        <dbReference type="EMBL" id="KAK0427762.1"/>
    </source>
</evidence>
<evidence type="ECO:0000256" key="2">
    <source>
        <dbReference type="SAM" id="SignalP"/>
    </source>
</evidence>
<accession>A0AA39INV5</accession>
<dbReference type="Proteomes" id="UP001175271">
    <property type="component" value="Unassembled WGS sequence"/>
</dbReference>
<reference evidence="3" key="1">
    <citation type="submission" date="2023-06" db="EMBL/GenBank/DDBJ databases">
        <title>Genomic analysis of the entomopathogenic nematode Steinernema hermaphroditum.</title>
        <authorList>
            <person name="Schwarz E.M."/>
            <person name="Heppert J.K."/>
            <person name="Baniya A."/>
            <person name="Schwartz H.T."/>
            <person name="Tan C.-H."/>
            <person name="Antoshechkin I."/>
            <person name="Sternberg P.W."/>
            <person name="Goodrich-Blair H."/>
            <person name="Dillman A.R."/>
        </authorList>
    </citation>
    <scope>NUCLEOTIDE SEQUENCE</scope>
    <source>
        <strain evidence="3">PS9179</strain>
        <tissue evidence="3">Whole animal</tissue>
    </source>
</reference>
<evidence type="ECO:0000313" key="4">
    <source>
        <dbReference type="Proteomes" id="UP001175271"/>
    </source>
</evidence>
<evidence type="ECO:0000256" key="1">
    <source>
        <dbReference type="SAM" id="Phobius"/>
    </source>
</evidence>
<comment type="caution">
    <text evidence="3">The sequence shown here is derived from an EMBL/GenBank/DDBJ whole genome shotgun (WGS) entry which is preliminary data.</text>
</comment>